<dbReference type="Pfam" id="PF02770">
    <property type="entry name" value="Acyl-CoA_dh_M"/>
    <property type="match status" value="1"/>
</dbReference>
<dbReference type="SUPFAM" id="SSF56645">
    <property type="entry name" value="Acyl-CoA dehydrogenase NM domain-like"/>
    <property type="match status" value="1"/>
</dbReference>
<dbReference type="PANTHER" id="PTHR43884:SF12">
    <property type="entry name" value="ISOVALERYL-COA DEHYDROGENASE, MITOCHONDRIAL-RELATED"/>
    <property type="match status" value="1"/>
</dbReference>
<evidence type="ECO:0000259" key="7">
    <source>
        <dbReference type="Pfam" id="PF00441"/>
    </source>
</evidence>
<dbReference type="Gene3D" id="1.10.540.10">
    <property type="entry name" value="Acyl-CoA dehydrogenase/oxidase, N-terminal domain"/>
    <property type="match status" value="1"/>
</dbReference>
<evidence type="ECO:0000256" key="6">
    <source>
        <dbReference type="RuleBase" id="RU362125"/>
    </source>
</evidence>
<evidence type="ECO:0000256" key="2">
    <source>
        <dbReference type="ARBA" id="ARBA00009347"/>
    </source>
</evidence>
<dbReference type="InterPro" id="IPR037069">
    <property type="entry name" value="AcylCoA_DH/ox_N_sf"/>
</dbReference>
<dbReference type="InterPro" id="IPR036250">
    <property type="entry name" value="AcylCo_DH-like_C"/>
</dbReference>
<organism evidence="10 11">
    <name type="scientific">Lucifera butyrica</name>
    <dbReference type="NCBI Taxonomy" id="1351585"/>
    <lineage>
        <taxon>Bacteria</taxon>
        <taxon>Bacillati</taxon>
        <taxon>Bacillota</taxon>
        <taxon>Negativicutes</taxon>
        <taxon>Veillonellales</taxon>
        <taxon>Veillonellaceae</taxon>
        <taxon>Lucifera</taxon>
    </lineage>
</organism>
<dbReference type="InterPro" id="IPR009100">
    <property type="entry name" value="AcylCoA_DH/oxidase_NM_dom_sf"/>
</dbReference>
<dbReference type="PIRSF" id="PIRSF016578">
    <property type="entry name" value="HsaA"/>
    <property type="match status" value="1"/>
</dbReference>
<dbReference type="Gene3D" id="1.20.140.10">
    <property type="entry name" value="Butyryl-CoA Dehydrogenase, subunit A, domain 3"/>
    <property type="match status" value="1"/>
</dbReference>
<evidence type="ECO:0000313" key="10">
    <source>
        <dbReference type="EMBL" id="VBB09884.1"/>
    </source>
</evidence>
<protein>
    <recommendedName>
        <fullName evidence="12">Acyl-coa dehydrogenases signature 1</fullName>
    </recommendedName>
</protein>
<dbReference type="InterPro" id="IPR006091">
    <property type="entry name" value="Acyl-CoA_Oxase/DH_mid-dom"/>
</dbReference>
<evidence type="ECO:0000256" key="4">
    <source>
        <dbReference type="ARBA" id="ARBA00022827"/>
    </source>
</evidence>
<dbReference type="Pfam" id="PF02771">
    <property type="entry name" value="Acyl-CoA_dh_N"/>
    <property type="match status" value="1"/>
</dbReference>
<reference evidence="10 11" key="1">
    <citation type="submission" date="2018-06" db="EMBL/GenBank/DDBJ databases">
        <authorList>
            <person name="Strepis N."/>
        </authorList>
    </citation>
    <scope>NUCLEOTIDE SEQUENCE [LARGE SCALE GENOMIC DNA]</scope>
    <source>
        <strain evidence="10">LUCI</strain>
    </source>
</reference>
<keyword evidence="11" id="KW-1185">Reference proteome</keyword>
<sequence>MDCREKRDTDIVKKARDFCAACLEPLAGALDKESRFPAELVAPMAAAGFFGLPYPVEWGGGGYSSVTAQQVMREIAKVSAGVALTFHVHWMAVDTLLRFGSEMQKQKYLPAMLRGDKIAAYTISEPQAGSDAAAITAIAVRNGDGWLLRGTKYFCTNGGLADLYFVAFKTDPAAGGKGISLFIIEKGTPGFQIGPAAEKMGCRSSVTTSLLFQDCPVTAEQLVGKENEGFKAAMYGLTGGRLGMASMGLGIAEAALEAAVRYANQRLAFGKSLSALYAIQEMIADMYIKTEAARLMVAGAAGKRDSGEDYSLESSMAKLFVADVAAEVCHKAQQIFGGHGYMRHNTVERYARDARLLSIGVGTSEVLKMVVGNLVAKSMA</sequence>
<dbReference type="SUPFAM" id="SSF47203">
    <property type="entry name" value="Acyl-CoA dehydrogenase C-terminal domain-like"/>
    <property type="match status" value="1"/>
</dbReference>
<evidence type="ECO:0000256" key="5">
    <source>
        <dbReference type="ARBA" id="ARBA00023002"/>
    </source>
</evidence>
<accession>A0A498REF8</accession>
<feature type="domain" description="Acyl-CoA dehydrogenase/oxidase N-terminal" evidence="9">
    <location>
        <begin position="9"/>
        <end position="116"/>
    </location>
</feature>
<comment type="similarity">
    <text evidence="2 6">Belongs to the acyl-CoA dehydrogenase family.</text>
</comment>
<evidence type="ECO:0000259" key="8">
    <source>
        <dbReference type="Pfam" id="PF02770"/>
    </source>
</evidence>
<feature type="domain" description="Acyl-CoA oxidase/dehydrogenase middle" evidence="8">
    <location>
        <begin position="120"/>
        <end position="215"/>
    </location>
</feature>
<dbReference type="RefSeq" id="WP_122630728.1">
    <property type="nucleotide sequence ID" value="NZ_UPPP01000134.1"/>
</dbReference>
<dbReference type="FunFam" id="2.40.110.10:FF:000002">
    <property type="entry name" value="Acyl-CoA dehydrogenase fadE12"/>
    <property type="match status" value="1"/>
</dbReference>
<evidence type="ECO:0000259" key="9">
    <source>
        <dbReference type="Pfam" id="PF02771"/>
    </source>
</evidence>
<keyword evidence="4 6" id="KW-0274">FAD</keyword>
<evidence type="ECO:0000256" key="3">
    <source>
        <dbReference type="ARBA" id="ARBA00022630"/>
    </source>
</evidence>
<dbReference type="Gene3D" id="2.40.110.10">
    <property type="entry name" value="Butyryl-CoA Dehydrogenase, subunit A, domain 2"/>
    <property type="match status" value="1"/>
</dbReference>
<dbReference type="OrthoDB" id="9802447at2"/>
<dbReference type="InterPro" id="IPR013786">
    <property type="entry name" value="AcylCoA_DH/ox_N"/>
</dbReference>
<dbReference type="InterPro" id="IPR009075">
    <property type="entry name" value="AcylCo_DH/oxidase_C"/>
</dbReference>
<name>A0A498REF8_9FIRM</name>
<comment type="cofactor">
    <cofactor evidence="1 6">
        <name>FAD</name>
        <dbReference type="ChEBI" id="CHEBI:57692"/>
    </cofactor>
</comment>
<gene>
    <name evidence="10" type="ORF">LUCI_5182</name>
</gene>
<evidence type="ECO:0008006" key="12">
    <source>
        <dbReference type="Google" id="ProtNLM"/>
    </source>
</evidence>
<proteinExistence type="inferred from homology"/>
<evidence type="ECO:0000256" key="1">
    <source>
        <dbReference type="ARBA" id="ARBA00001974"/>
    </source>
</evidence>
<dbReference type="AlphaFoldDB" id="A0A498REF8"/>
<dbReference type="Pfam" id="PF00441">
    <property type="entry name" value="Acyl-CoA_dh_1"/>
    <property type="match status" value="1"/>
</dbReference>
<dbReference type="PANTHER" id="PTHR43884">
    <property type="entry name" value="ACYL-COA DEHYDROGENASE"/>
    <property type="match status" value="1"/>
</dbReference>
<evidence type="ECO:0000313" key="11">
    <source>
        <dbReference type="Proteomes" id="UP000277811"/>
    </source>
</evidence>
<dbReference type="InterPro" id="IPR046373">
    <property type="entry name" value="Acyl-CoA_Oxase/DH_mid-dom_sf"/>
</dbReference>
<dbReference type="Proteomes" id="UP000277811">
    <property type="component" value="Unassembled WGS sequence"/>
</dbReference>
<keyword evidence="5 6" id="KW-0560">Oxidoreductase</keyword>
<dbReference type="GO" id="GO:0003995">
    <property type="term" value="F:acyl-CoA dehydrogenase activity"/>
    <property type="evidence" value="ECO:0007669"/>
    <property type="project" value="TreeGrafter"/>
</dbReference>
<dbReference type="GO" id="GO:0050660">
    <property type="term" value="F:flavin adenine dinucleotide binding"/>
    <property type="evidence" value="ECO:0007669"/>
    <property type="project" value="InterPro"/>
</dbReference>
<dbReference type="FunFam" id="1.20.140.10:FF:000004">
    <property type="entry name" value="Acyl-CoA dehydrogenase FadE25"/>
    <property type="match status" value="1"/>
</dbReference>
<feature type="domain" description="Acyl-CoA dehydrogenase/oxidase C-terminal" evidence="7">
    <location>
        <begin position="227"/>
        <end position="372"/>
    </location>
</feature>
<keyword evidence="3 6" id="KW-0285">Flavoprotein</keyword>
<dbReference type="EMBL" id="UPPP01000134">
    <property type="protein sequence ID" value="VBB09884.1"/>
    <property type="molecule type" value="Genomic_DNA"/>
</dbReference>